<protein>
    <recommendedName>
        <fullName evidence="4">SpoOB alpha-helical domain-containing protein</fullName>
    </recommendedName>
</protein>
<keyword evidence="1" id="KW-0597">Phosphoprotein</keyword>
<dbReference type="EMBL" id="CP003344">
    <property type="protein sequence ID" value="AGA70437.1"/>
    <property type="molecule type" value="Genomic_DNA"/>
</dbReference>
<name>L0FB32_DESDL</name>
<keyword evidence="3" id="KW-0418">Kinase</keyword>
<evidence type="ECO:0000256" key="2">
    <source>
        <dbReference type="ARBA" id="ARBA00022679"/>
    </source>
</evidence>
<dbReference type="GO" id="GO:0000155">
    <property type="term" value="F:phosphorelay sensor kinase activity"/>
    <property type="evidence" value="ECO:0007669"/>
    <property type="project" value="InterPro"/>
</dbReference>
<proteinExistence type="predicted"/>
<feature type="domain" description="SpoOB alpha-helical" evidence="4">
    <location>
        <begin position="12"/>
        <end position="62"/>
    </location>
</feature>
<dbReference type="Pfam" id="PF14689">
    <property type="entry name" value="SPOB_a"/>
    <property type="match status" value="1"/>
</dbReference>
<evidence type="ECO:0000313" key="5">
    <source>
        <dbReference type="EMBL" id="AGA70437.1"/>
    </source>
</evidence>
<dbReference type="HOGENOM" id="CLU_1568184_0_0_9"/>
<evidence type="ECO:0000256" key="1">
    <source>
        <dbReference type="ARBA" id="ARBA00022553"/>
    </source>
</evidence>
<accession>L0FB32</accession>
<keyword evidence="6" id="KW-1185">Reference proteome</keyword>
<dbReference type="InterPro" id="IPR016120">
    <property type="entry name" value="Sig_transdc_His_kin_SpoOB"/>
</dbReference>
<sequence>MPDKSSLERTLLAEQLDHYRLQRHDFLNHWQVIMGYLQLGKADRALLYMQEGVKGLEVEQQIGQIPQDIVVASLLGLVIALRKEGLWVDVQLESSLKKEEFWQGFWQKEYGEALFGYTKECLAAILKSHRGLEDPVIEIDLCSTESFGCRIALFDDERVIWEQSLCL</sequence>
<evidence type="ECO:0000256" key="3">
    <source>
        <dbReference type="ARBA" id="ARBA00022777"/>
    </source>
</evidence>
<evidence type="ECO:0000259" key="4">
    <source>
        <dbReference type="Pfam" id="PF14689"/>
    </source>
</evidence>
<dbReference type="Gene3D" id="1.10.287.130">
    <property type="match status" value="1"/>
</dbReference>
<dbReference type="AlphaFoldDB" id="L0FB32"/>
<dbReference type="Proteomes" id="UP000010797">
    <property type="component" value="Chromosome"/>
</dbReference>
<dbReference type="OrthoDB" id="1634477at2"/>
<evidence type="ECO:0000313" key="6">
    <source>
        <dbReference type="Proteomes" id="UP000010797"/>
    </source>
</evidence>
<gene>
    <name evidence="5" type="ordered locus">Desdi_3032</name>
</gene>
<reference evidence="6" key="1">
    <citation type="submission" date="2012-02" db="EMBL/GenBank/DDBJ databases">
        <title>Complete sequence of Desulfitobacterium dichloroeliminans LMG P-21439.</title>
        <authorList>
            <person name="Lucas S."/>
            <person name="Han J."/>
            <person name="Lapidus A."/>
            <person name="Cheng J.-F."/>
            <person name="Goodwin L."/>
            <person name="Pitluck S."/>
            <person name="Peters L."/>
            <person name="Ovchinnikova G."/>
            <person name="Teshima H."/>
            <person name="Detter J.C."/>
            <person name="Han C."/>
            <person name="Tapia R."/>
            <person name="Land M."/>
            <person name="Hauser L."/>
            <person name="Kyrpides N."/>
            <person name="Ivanova N."/>
            <person name="Pagani I."/>
            <person name="Kruse T."/>
            <person name="de Vos W.M."/>
            <person name="Boon N."/>
            <person name="Smidt H."/>
            <person name="Woyke T."/>
        </authorList>
    </citation>
    <scope>NUCLEOTIDE SEQUENCE [LARGE SCALE GENOMIC DNA]</scope>
    <source>
        <strain evidence="6">LMG P-21439 / DCA1</strain>
    </source>
</reference>
<dbReference type="InterPro" id="IPR039506">
    <property type="entry name" value="SPOB_a"/>
</dbReference>
<dbReference type="eggNOG" id="COG3290">
    <property type="taxonomic scope" value="Bacteria"/>
</dbReference>
<organism evidence="5 6">
    <name type="scientific">Desulfitobacterium dichloroeliminans (strain LMG P-21439 / DCA1)</name>
    <dbReference type="NCBI Taxonomy" id="871963"/>
    <lineage>
        <taxon>Bacteria</taxon>
        <taxon>Bacillati</taxon>
        <taxon>Bacillota</taxon>
        <taxon>Clostridia</taxon>
        <taxon>Eubacteriales</taxon>
        <taxon>Desulfitobacteriaceae</taxon>
        <taxon>Desulfitobacterium</taxon>
    </lineage>
</organism>
<dbReference type="SUPFAM" id="SSF55890">
    <property type="entry name" value="Sporulation response regulatory protein Spo0B"/>
    <property type="match status" value="1"/>
</dbReference>
<dbReference type="RefSeq" id="WP_015263398.1">
    <property type="nucleotide sequence ID" value="NC_019903.1"/>
</dbReference>
<dbReference type="STRING" id="871963.Desdi_3032"/>
<dbReference type="KEGG" id="ddl:Desdi_3032"/>
<keyword evidence="2" id="KW-0808">Transferase</keyword>